<reference evidence="2 3" key="1">
    <citation type="journal article" date="2016" name="Nat. Commun.">
        <title>Thousands of microbial genomes shed light on interconnected biogeochemical processes in an aquifer system.</title>
        <authorList>
            <person name="Anantharaman K."/>
            <person name="Brown C.T."/>
            <person name="Hug L.A."/>
            <person name="Sharon I."/>
            <person name="Castelle C.J."/>
            <person name="Probst A.J."/>
            <person name="Thomas B.C."/>
            <person name="Singh A."/>
            <person name="Wilkins M.J."/>
            <person name="Karaoz U."/>
            <person name="Brodie E.L."/>
            <person name="Williams K.H."/>
            <person name="Hubbard S.S."/>
            <person name="Banfield J.F."/>
        </authorList>
    </citation>
    <scope>NUCLEOTIDE SEQUENCE [LARGE SCALE GENOMIC DNA]</scope>
</reference>
<evidence type="ECO:0000313" key="3">
    <source>
        <dbReference type="Proteomes" id="UP000177614"/>
    </source>
</evidence>
<gene>
    <name evidence="2" type="ORF">A2V81_04150</name>
</gene>
<evidence type="ECO:0000256" key="1">
    <source>
        <dbReference type="SAM" id="Phobius"/>
    </source>
</evidence>
<dbReference type="Proteomes" id="UP000177614">
    <property type="component" value="Unassembled WGS sequence"/>
</dbReference>
<dbReference type="AlphaFoldDB" id="A0A1F4XIH7"/>
<keyword evidence="1" id="KW-0812">Transmembrane</keyword>
<organism evidence="2 3">
    <name type="scientific">Candidatus Abawacabacteria bacterium RBG_16_42_10</name>
    <dbReference type="NCBI Taxonomy" id="1817814"/>
    <lineage>
        <taxon>Bacteria</taxon>
        <taxon>Candidatus Abawacaibacteriota</taxon>
    </lineage>
</organism>
<name>A0A1F4XIH7_9BACT</name>
<accession>A0A1F4XIH7</accession>
<proteinExistence type="predicted"/>
<sequence>MNILTFVFILCIVVLLAVHALSAVQLYKQRSLGPYAVPSILVLSGLWAVGLLSAVINFASYLASIS</sequence>
<keyword evidence="1" id="KW-1133">Transmembrane helix</keyword>
<dbReference type="STRING" id="1817814.A2V81_04150"/>
<feature type="transmembrane region" description="Helical" evidence="1">
    <location>
        <begin position="36"/>
        <end position="63"/>
    </location>
</feature>
<comment type="caution">
    <text evidence="2">The sequence shown here is derived from an EMBL/GenBank/DDBJ whole genome shotgun (WGS) entry which is preliminary data.</text>
</comment>
<evidence type="ECO:0000313" key="2">
    <source>
        <dbReference type="EMBL" id="OGC81419.1"/>
    </source>
</evidence>
<dbReference type="EMBL" id="MEWR01000027">
    <property type="protein sequence ID" value="OGC81419.1"/>
    <property type="molecule type" value="Genomic_DNA"/>
</dbReference>
<protein>
    <submittedName>
        <fullName evidence="2">Uncharacterized protein</fullName>
    </submittedName>
</protein>
<keyword evidence="1" id="KW-0472">Membrane</keyword>